<name>A0A1D7UTC2_9LEPT</name>
<evidence type="ECO:0000313" key="1">
    <source>
        <dbReference type="EMBL" id="AOP32784.1"/>
    </source>
</evidence>
<sequence length="59" mass="6941">MPDFTLDRTSSPVQEKNTVKSVVVITTRKTDENFIFKNRRSQLVTIPNVNRIQKYERNS</sequence>
<dbReference type="AlphaFoldDB" id="A0A1D7UTC2"/>
<gene>
    <name evidence="1" type="ORF">A0128_02195</name>
</gene>
<keyword evidence="2" id="KW-1185">Reference proteome</keyword>
<evidence type="ECO:0000313" key="2">
    <source>
        <dbReference type="Proteomes" id="UP000094197"/>
    </source>
</evidence>
<dbReference type="EMBL" id="CP015217">
    <property type="protein sequence ID" value="AOP32784.1"/>
    <property type="molecule type" value="Genomic_DNA"/>
</dbReference>
<reference evidence="1 2" key="1">
    <citation type="submission" date="2016-04" db="EMBL/GenBank/DDBJ databases">
        <title>Complete genome seqeunce of Leptospira alstonii serovar Room22.</title>
        <authorList>
            <person name="Nally J.E."/>
            <person name="Bayles D.O."/>
            <person name="Hurley D."/>
            <person name="Fanning S."/>
            <person name="McMahon B.J."/>
            <person name="Arent Z."/>
        </authorList>
    </citation>
    <scope>NUCLEOTIDE SEQUENCE [LARGE SCALE GENOMIC DNA]</scope>
    <source>
        <strain evidence="1 2">GWTS #1</strain>
    </source>
</reference>
<protein>
    <submittedName>
        <fullName evidence="1">Uncharacterized protein</fullName>
    </submittedName>
</protein>
<proteinExistence type="predicted"/>
<organism evidence="1 2">
    <name type="scientific">Leptospira tipperaryensis</name>
    <dbReference type="NCBI Taxonomy" id="2564040"/>
    <lineage>
        <taxon>Bacteria</taxon>
        <taxon>Pseudomonadati</taxon>
        <taxon>Spirochaetota</taxon>
        <taxon>Spirochaetia</taxon>
        <taxon>Leptospirales</taxon>
        <taxon>Leptospiraceae</taxon>
        <taxon>Leptospira</taxon>
    </lineage>
</organism>
<dbReference type="KEGG" id="laj:A0128_02195"/>
<accession>A0A1D7UTC2</accession>
<dbReference type="Proteomes" id="UP000094197">
    <property type="component" value="Chromosome 1"/>
</dbReference>